<keyword evidence="5" id="KW-0999">Mitochondrion inner membrane</keyword>
<evidence type="ECO:0000256" key="4">
    <source>
        <dbReference type="ARBA" id="ARBA00022691"/>
    </source>
</evidence>
<keyword evidence="5" id="KW-0479">Metal-binding</keyword>
<proteinExistence type="inferred from homology"/>
<organism evidence="6 7">
    <name type="scientific">Aphanomyces euteiches</name>
    <dbReference type="NCBI Taxonomy" id="100861"/>
    <lineage>
        <taxon>Eukaryota</taxon>
        <taxon>Sar</taxon>
        <taxon>Stramenopiles</taxon>
        <taxon>Oomycota</taxon>
        <taxon>Saprolegniomycetes</taxon>
        <taxon>Saprolegniales</taxon>
        <taxon>Verrucalvaceae</taxon>
        <taxon>Aphanomyces</taxon>
    </lineage>
</organism>
<evidence type="ECO:0000256" key="5">
    <source>
        <dbReference type="HAMAP-Rule" id="MF_03190"/>
    </source>
</evidence>
<feature type="binding site" evidence="5">
    <location>
        <position position="42"/>
    </location>
    <ligand>
        <name>S-adenosyl-L-methionine</name>
        <dbReference type="ChEBI" id="CHEBI:59789"/>
    </ligand>
</feature>
<protein>
    <recommendedName>
        <fullName evidence="5">Ubiquinone biosynthesis O-methyltransferase, mitochondrial</fullName>
    </recommendedName>
    <alternativeName>
        <fullName evidence="5">3-demethylubiquinol 3-O-methyltransferase</fullName>
        <ecNumber evidence="5">2.1.1.64</ecNumber>
    </alternativeName>
    <alternativeName>
        <fullName evidence="5">3-demethylubiquinone 3-O-methyltransferase</fullName>
        <ecNumber evidence="5">2.1.1.-</ecNumber>
    </alternativeName>
    <alternativeName>
        <fullName evidence="5">Polyprenyldihydroxybenzoate methyltransferase</fullName>
        <ecNumber evidence="5">2.1.1.114</ecNumber>
    </alternativeName>
</protein>
<dbReference type="AlphaFoldDB" id="A0A6G0XNU6"/>
<feature type="binding site" evidence="5">
    <location>
        <position position="75"/>
    </location>
    <ligand>
        <name>S-adenosyl-L-methionine</name>
        <dbReference type="ChEBI" id="CHEBI:59789"/>
    </ligand>
</feature>
<dbReference type="GO" id="GO:0046872">
    <property type="term" value="F:metal ion binding"/>
    <property type="evidence" value="ECO:0007669"/>
    <property type="project" value="UniProtKB-KW"/>
</dbReference>
<dbReference type="Proteomes" id="UP000481153">
    <property type="component" value="Unassembled WGS sequence"/>
</dbReference>
<dbReference type="HAMAP" id="MF_00472">
    <property type="entry name" value="UbiG"/>
    <property type="match status" value="1"/>
</dbReference>
<keyword evidence="7" id="KW-1185">Reference proteome</keyword>
<comment type="caution">
    <text evidence="6">The sequence shown here is derived from an EMBL/GenBank/DDBJ whole genome shotgun (WGS) entry which is preliminary data.</text>
</comment>
<dbReference type="EC" id="2.1.1.64" evidence="5"/>
<dbReference type="CDD" id="cd02440">
    <property type="entry name" value="AdoMet_MTases"/>
    <property type="match status" value="1"/>
</dbReference>
<dbReference type="GO" id="GO:0010420">
    <property type="term" value="F:polyprenyldihydroxybenzoate methyltransferase activity"/>
    <property type="evidence" value="ECO:0007669"/>
    <property type="project" value="UniProtKB-UniRule"/>
</dbReference>
<keyword evidence="3 5" id="KW-0831">Ubiquinone biosynthesis</keyword>
<dbReference type="InterPro" id="IPR010233">
    <property type="entry name" value="UbiG_MeTrfase"/>
</dbReference>
<dbReference type="PANTHER" id="PTHR43464:SF19">
    <property type="entry name" value="UBIQUINONE BIOSYNTHESIS O-METHYLTRANSFERASE, MITOCHONDRIAL"/>
    <property type="match status" value="1"/>
</dbReference>
<reference evidence="6 7" key="1">
    <citation type="submission" date="2019-07" db="EMBL/GenBank/DDBJ databases">
        <title>Genomics analysis of Aphanomyces spp. identifies a new class of oomycete effector associated with host adaptation.</title>
        <authorList>
            <person name="Gaulin E."/>
        </authorList>
    </citation>
    <scope>NUCLEOTIDE SEQUENCE [LARGE SCALE GENOMIC DNA]</scope>
    <source>
        <strain evidence="6 7">ATCC 201684</strain>
    </source>
</reference>
<dbReference type="NCBIfam" id="TIGR01983">
    <property type="entry name" value="UbiG"/>
    <property type="match status" value="1"/>
</dbReference>
<evidence type="ECO:0000256" key="2">
    <source>
        <dbReference type="ARBA" id="ARBA00022679"/>
    </source>
</evidence>
<dbReference type="GO" id="GO:0031314">
    <property type="term" value="C:extrinsic component of mitochondrial inner membrane"/>
    <property type="evidence" value="ECO:0007669"/>
    <property type="project" value="UniProtKB-UniRule"/>
</dbReference>
<feature type="binding site" evidence="5">
    <location>
        <position position="145"/>
    </location>
    <ligand>
        <name>Mg(2+)</name>
        <dbReference type="ChEBI" id="CHEBI:18420"/>
    </ligand>
</feature>
<feature type="binding site" evidence="5">
    <location>
        <position position="146"/>
    </location>
    <ligand>
        <name>Mg(2+)</name>
        <dbReference type="ChEBI" id="CHEBI:18420"/>
    </ligand>
</feature>
<dbReference type="EMBL" id="VJMJ01000030">
    <property type="protein sequence ID" value="KAF0742084.1"/>
    <property type="molecule type" value="Genomic_DNA"/>
</dbReference>
<feature type="binding site" evidence="5">
    <location>
        <position position="141"/>
    </location>
    <ligand>
        <name>S-adenosyl-L-methionine</name>
        <dbReference type="ChEBI" id="CHEBI:59789"/>
    </ligand>
</feature>
<comment type="subunit">
    <text evidence="5">Component of a multi-subunit COQ enzyme complex.</text>
</comment>
<keyword evidence="5" id="KW-0472">Membrane</keyword>
<dbReference type="SUPFAM" id="SSF53335">
    <property type="entry name" value="S-adenosyl-L-methionine-dependent methyltransferases"/>
    <property type="match status" value="1"/>
</dbReference>
<comment type="catalytic activity">
    <reaction evidence="5">
        <text>a 3-demethylubiquinol + S-adenosyl-L-methionine = a ubiquinol + S-adenosyl-L-homocysteine + H(+)</text>
        <dbReference type="Rhea" id="RHEA:44380"/>
        <dbReference type="Rhea" id="RHEA-COMP:9566"/>
        <dbReference type="Rhea" id="RHEA-COMP:10914"/>
        <dbReference type="ChEBI" id="CHEBI:15378"/>
        <dbReference type="ChEBI" id="CHEBI:17976"/>
        <dbReference type="ChEBI" id="CHEBI:57856"/>
        <dbReference type="ChEBI" id="CHEBI:59789"/>
        <dbReference type="ChEBI" id="CHEBI:84422"/>
        <dbReference type="EC" id="2.1.1.64"/>
    </reaction>
</comment>
<gene>
    <name evidence="6" type="ORF">Ae201684_002759</name>
</gene>
<sequence>MRRFYSTVNAKEVSKFTEAASDWWKPASDTGVGLLHQINPTRVSYIRNQAIAHFNKDVQRSAAWPLKGLRTLDVGCGGGILSESLARLGADVTGVDPGQANIDSATAHAQLDPETDNIRYLCSTAEALVEQNETFDIVCALEVVEHVDNVPAFIETLTKLVKPDGILFMSTINRTALSYLTTIVAVEQFFRLVPEGTHEWNKYIAPHELTGHLQQNNMVISDVSGIVGDPFLTGWRLSSTCTDINYILSAKKKQ</sequence>
<comment type="function">
    <text evidence="5">O-methyltransferase required for two non-consecutive steps during ubiquinone biosynthesis. Catalyzes the 2 O-methylation of 3,4-dihydroxy-5-(all-trans-polyprenyl)benzoic acid into 4-hydroxy-3-methoxy-5-(all-trans-polyprenyl)benzoic acid. Also catalyzes the last step of ubiquinone biosynthesis by mediating methylation of 3-demethylubiquinone into ubiquinone. Also able to mediate the methylation of 3-demethylubiquinol into ubiquinol.</text>
</comment>
<dbReference type="UniPathway" id="UPA00232"/>
<comment type="similarity">
    <text evidence="5">Belongs to the class I-like SAM-binding methyltransferase superfamily. UbiG/COQ3 family.</text>
</comment>
<comment type="pathway">
    <text evidence="5">Cofactor biosynthesis; ubiquinone biosynthesis.</text>
</comment>
<name>A0A6G0XNU6_9STRA</name>
<accession>A0A6G0XNU6</accession>
<evidence type="ECO:0000256" key="1">
    <source>
        <dbReference type="ARBA" id="ARBA00022603"/>
    </source>
</evidence>
<comment type="catalytic activity">
    <reaction evidence="5">
        <text>a 3-demethylubiquinone + S-adenosyl-L-methionine = a ubiquinone + S-adenosyl-L-homocysteine</text>
        <dbReference type="Rhea" id="RHEA:81215"/>
        <dbReference type="Rhea" id="RHEA-COMP:9565"/>
        <dbReference type="Rhea" id="RHEA-COMP:19654"/>
        <dbReference type="ChEBI" id="CHEBI:16389"/>
        <dbReference type="ChEBI" id="CHEBI:57856"/>
        <dbReference type="ChEBI" id="CHEBI:59789"/>
        <dbReference type="ChEBI" id="CHEBI:231825"/>
    </reaction>
</comment>
<dbReference type="GO" id="GO:0061542">
    <property type="term" value="F:3-demethylubiquinol 3-O-methyltransferase activity"/>
    <property type="evidence" value="ECO:0007669"/>
    <property type="project" value="UniProtKB-UniRule"/>
</dbReference>
<keyword evidence="1 5" id="KW-0489">Methyltransferase</keyword>
<feature type="binding site" evidence="5">
    <location>
        <position position="142"/>
    </location>
    <ligand>
        <name>Mg(2+)</name>
        <dbReference type="ChEBI" id="CHEBI:18420"/>
    </ligand>
</feature>
<comment type="subcellular location">
    <subcellularLocation>
        <location evidence="5">Mitochondrion inner membrane</location>
        <topology evidence="5">Peripheral membrane protein</topology>
        <orientation evidence="5">Matrix side</orientation>
    </subcellularLocation>
</comment>
<dbReference type="Gene3D" id="3.40.50.150">
    <property type="entry name" value="Vaccinia Virus protein VP39"/>
    <property type="match status" value="1"/>
</dbReference>
<dbReference type="GO" id="GO:0032259">
    <property type="term" value="P:methylation"/>
    <property type="evidence" value="ECO:0007669"/>
    <property type="project" value="UniProtKB-KW"/>
</dbReference>
<dbReference type="VEuPathDB" id="FungiDB:AeMF1_014669"/>
<evidence type="ECO:0000313" key="7">
    <source>
        <dbReference type="Proteomes" id="UP000481153"/>
    </source>
</evidence>
<comment type="catalytic activity">
    <reaction evidence="5">
        <text>a 3,4-dihydroxy-5-(all-trans-polyprenyl)benzoate + S-adenosyl-L-methionine = a 4-hydroxy-3-methoxy-5-(all-trans-polyprenyl)benzoate + S-adenosyl-L-homocysteine + H(+)</text>
        <dbReference type="Rhea" id="RHEA:44452"/>
        <dbReference type="Rhea" id="RHEA-COMP:10930"/>
        <dbReference type="Rhea" id="RHEA-COMP:10931"/>
        <dbReference type="ChEBI" id="CHEBI:15378"/>
        <dbReference type="ChEBI" id="CHEBI:57856"/>
        <dbReference type="ChEBI" id="CHEBI:59789"/>
        <dbReference type="ChEBI" id="CHEBI:64694"/>
        <dbReference type="ChEBI" id="CHEBI:84443"/>
        <dbReference type="EC" id="2.1.1.114"/>
    </reaction>
</comment>
<keyword evidence="2 5" id="KW-0808">Transferase</keyword>
<keyword evidence="5" id="KW-0496">Mitochondrion</keyword>
<keyword evidence="5" id="KW-0460">Magnesium</keyword>
<dbReference type="InterPro" id="IPR029063">
    <property type="entry name" value="SAM-dependent_MTases_sf"/>
</dbReference>
<evidence type="ECO:0000256" key="3">
    <source>
        <dbReference type="ARBA" id="ARBA00022688"/>
    </source>
</evidence>
<dbReference type="EC" id="2.1.1.114" evidence="5"/>
<comment type="cofactor">
    <cofactor evidence="5">
        <name>Mg(2+)</name>
        <dbReference type="ChEBI" id="CHEBI:18420"/>
    </cofactor>
</comment>
<keyword evidence="4 5" id="KW-0949">S-adenosyl-L-methionine</keyword>
<dbReference type="Pfam" id="PF13489">
    <property type="entry name" value="Methyltransf_23"/>
    <property type="match status" value="1"/>
</dbReference>
<evidence type="ECO:0000313" key="6">
    <source>
        <dbReference type="EMBL" id="KAF0742084.1"/>
    </source>
</evidence>
<feature type="binding site" evidence="5">
    <location>
        <position position="96"/>
    </location>
    <ligand>
        <name>S-adenosyl-L-methionine</name>
        <dbReference type="ChEBI" id="CHEBI:59789"/>
    </ligand>
</feature>
<dbReference type="EC" id="2.1.1.-" evidence="5"/>
<dbReference type="PANTHER" id="PTHR43464">
    <property type="entry name" value="METHYLTRANSFERASE"/>
    <property type="match status" value="1"/>
</dbReference>